<dbReference type="RefSeq" id="WP_265786604.1">
    <property type="nucleotide sequence ID" value="NZ_BAABRS010000001.1"/>
</dbReference>
<dbReference type="Gene3D" id="2.60.40.790">
    <property type="match status" value="1"/>
</dbReference>
<proteinExistence type="inferred from homology"/>
<gene>
    <name evidence="4" type="ORF">LQ318_00710</name>
</gene>
<dbReference type="InterPro" id="IPR002068">
    <property type="entry name" value="A-crystallin/Hsp20_dom"/>
</dbReference>
<protein>
    <submittedName>
        <fullName evidence="4">Hsp20/alpha crystallin family protein</fullName>
    </submittedName>
</protein>
<dbReference type="CDD" id="cd06471">
    <property type="entry name" value="ACD_LpsHSP_like"/>
    <property type="match status" value="1"/>
</dbReference>
<dbReference type="Proteomes" id="UP001207337">
    <property type="component" value="Unassembled WGS sequence"/>
</dbReference>
<dbReference type="EMBL" id="JAJNDC010000001">
    <property type="protein sequence ID" value="MCW9711411.1"/>
    <property type="molecule type" value="Genomic_DNA"/>
</dbReference>
<evidence type="ECO:0000313" key="4">
    <source>
        <dbReference type="EMBL" id="MCW9711411.1"/>
    </source>
</evidence>
<dbReference type="PROSITE" id="PS01031">
    <property type="entry name" value="SHSP"/>
    <property type="match status" value="1"/>
</dbReference>
<sequence>MKAIQKRSDLSPIESIRREMDRFFDDIVPFSRRTGNGGVNMELWAPDTDVSETDEEYIVSVDLPGISKEDVEVSYKENRLTISGERQHEEKEEKENFLRRERYHGSFTRSFTLPSAGKDDKIKARFKDGVLKVTVPKAEVQKPKTVPID</sequence>
<name>A0ABT3PU84_9BACT</name>
<dbReference type="InterPro" id="IPR031107">
    <property type="entry name" value="Small_HSP"/>
</dbReference>
<comment type="similarity">
    <text evidence="1 2">Belongs to the small heat shock protein (HSP20) family.</text>
</comment>
<evidence type="ECO:0000256" key="1">
    <source>
        <dbReference type="PROSITE-ProRule" id="PRU00285"/>
    </source>
</evidence>
<feature type="domain" description="SHSP" evidence="3">
    <location>
        <begin position="39"/>
        <end position="149"/>
    </location>
</feature>
<comment type="caution">
    <text evidence="4">The sequence shown here is derived from an EMBL/GenBank/DDBJ whole genome shotgun (WGS) entry which is preliminary data.</text>
</comment>
<keyword evidence="5" id="KW-1185">Reference proteome</keyword>
<evidence type="ECO:0000256" key="2">
    <source>
        <dbReference type="RuleBase" id="RU003616"/>
    </source>
</evidence>
<evidence type="ECO:0000313" key="5">
    <source>
        <dbReference type="Proteomes" id="UP001207337"/>
    </source>
</evidence>
<organism evidence="4 5">
    <name type="scientific">Fodinibius salicampi</name>
    <dbReference type="NCBI Taxonomy" id="1920655"/>
    <lineage>
        <taxon>Bacteria</taxon>
        <taxon>Pseudomonadati</taxon>
        <taxon>Balneolota</taxon>
        <taxon>Balneolia</taxon>
        <taxon>Balneolales</taxon>
        <taxon>Balneolaceae</taxon>
        <taxon>Fodinibius</taxon>
    </lineage>
</organism>
<dbReference type="PANTHER" id="PTHR11527">
    <property type="entry name" value="HEAT-SHOCK PROTEIN 20 FAMILY MEMBER"/>
    <property type="match status" value="1"/>
</dbReference>
<evidence type="ECO:0000259" key="3">
    <source>
        <dbReference type="PROSITE" id="PS01031"/>
    </source>
</evidence>
<accession>A0ABT3PU84</accession>
<reference evidence="4 5" key="1">
    <citation type="submission" date="2021-11" db="EMBL/GenBank/DDBJ databases">
        <title>Aliifidinibius sp. nov., a new bacterium isolated from saline soil.</title>
        <authorList>
            <person name="Galisteo C."/>
            <person name="De La Haba R."/>
            <person name="Sanchez-Porro C."/>
            <person name="Ventosa A."/>
        </authorList>
    </citation>
    <scope>NUCLEOTIDE SEQUENCE [LARGE SCALE GENOMIC DNA]</scope>
    <source>
        <strain evidence="4 5">KACC 190600</strain>
    </source>
</reference>
<dbReference type="Pfam" id="PF00011">
    <property type="entry name" value="HSP20"/>
    <property type="match status" value="1"/>
</dbReference>
<dbReference type="InterPro" id="IPR008978">
    <property type="entry name" value="HSP20-like_chaperone"/>
</dbReference>
<dbReference type="SUPFAM" id="SSF49764">
    <property type="entry name" value="HSP20-like chaperones"/>
    <property type="match status" value="1"/>
</dbReference>